<evidence type="ECO:0000313" key="3">
    <source>
        <dbReference type="Proteomes" id="UP001234178"/>
    </source>
</evidence>
<sequence>MLTQVKSTEAVVNSRPLARDSDSPDDAPTYISPSDLTIGHRSSALQSNDKSDDFSSIEGTEQLTKRLRHQKKVFDQIWKYWKTYYLQDLYNFAQRDHPGLQNRIRLGRDGRIRSVTLRNPTGHSSDHAIQSLYPLENEISRDSTSKTEEDSREQQPKLRFELPLAVLLQIDEEKDGEL</sequence>
<feature type="compositionally biased region" description="Polar residues" evidence="1">
    <location>
        <begin position="1"/>
        <end position="11"/>
    </location>
</feature>
<evidence type="ECO:0000313" key="2">
    <source>
        <dbReference type="EMBL" id="KAK4012284.1"/>
    </source>
</evidence>
<protein>
    <recommendedName>
        <fullName evidence="4">DUF5641 domain-containing protein</fullName>
    </recommendedName>
</protein>
<feature type="compositionally biased region" description="Basic and acidic residues" evidence="1">
    <location>
        <begin position="138"/>
        <end position="157"/>
    </location>
</feature>
<evidence type="ECO:0008006" key="4">
    <source>
        <dbReference type="Google" id="ProtNLM"/>
    </source>
</evidence>
<feature type="region of interest" description="Disordered" evidence="1">
    <location>
        <begin position="117"/>
        <end position="157"/>
    </location>
</feature>
<dbReference type="EMBL" id="JAOYFB010000003">
    <property type="protein sequence ID" value="KAK4012284.1"/>
    <property type="molecule type" value="Genomic_DNA"/>
</dbReference>
<reference evidence="2 3" key="1">
    <citation type="journal article" date="2023" name="Nucleic Acids Res.">
        <title>The hologenome of Daphnia magna reveals possible DNA methylation and microbiome-mediated evolution of the host genome.</title>
        <authorList>
            <person name="Chaturvedi A."/>
            <person name="Li X."/>
            <person name="Dhandapani V."/>
            <person name="Marshall H."/>
            <person name="Kissane S."/>
            <person name="Cuenca-Cambronero M."/>
            <person name="Asole G."/>
            <person name="Calvet F."/>
            <person name="Ruiz-Romero M."/>
            <person name="Marangio P."/>
            <person name="Guigo R."/>
            <person name="Rago D."/>
            <person name="Mirbahai L."/>
            <person name="Eastwood N."/>
            <person name="Colbourne J.K."/>
            <person name="Zhou J."/>
            <person name="Mallon E."/>
            <person name="Orsini L."/>
        </authorList>
    </citation>
    <scope>NUCLEOTIDE SEQUENCE [LARGE SCALE GENOMIC DNA]</scope>
    <source>
        <strain evidence="2">LRV0_1</strain>
    </source>
</reference>
<evidence type="ECO:0000256" key="1">
    <source>
        <dbReference type="SAM" id="MobiDB-lite"/>
    </source>
</evidence>
<gene>
    <name evidence="2" type="ORF">OUZ56_021385</name>
</gene>
<keyword evidence="3" id="KW-1185">Reference proteome</keyword>
<comment type="caution">
    <text evidence="2">The sequence shown here is derived from an EMBL/GenBank/DDBJ whole genome shotgun (WGS) entry which is preliminary data.</text>
</comment>
<name>A0ABQ9ZH86_9CRUS</name>
<organism evidence="2 3">
    <name type="scientific">Daphnia magna</name>
    <dbReference type="NCBI Taxonomy" id="35525"/>
    <lineage>
        <taxon>Eukaryota</taxon>
        <taxon>Metazoa</taxon>
        <taxon>Ecdysozoa</taxon>
        <taxon>Arthropoda</taxon>
        <taxon>Crustacea</taxon>
        <taxon>Branchiopoda</taxon>
        <taxon>Diplostraca</taxon>
        <taxon>Cladocera</taxon>
        <taxon>Anomopoda</taxon>
        <taxon>Daphniidae</taxon>
        <taxon>Daphnia</taxon>
    </lineage>
</organism>
<dbReference type="Proteomes" id="UP001234178">
    <property type="component" value="Unassembled WGS sequence"/>
</dbReference>
<accession>A0ABQ9ZH86</accession>
<proteinExistence type="predicted"/>
<feature type="region of interest" description="Disordered" evidence="1">
    <location>
        <begin position="1"/>
        <end position="56"/>
    </location>
</feature>